<dbReference type="PROSITE" id="PS51892">
    <property type="entry name" value="SUBTILASE"/>
    <property type="match status" value="1"/>
</dbReference>
<feature type="domain" description="Peptidase S8/S53" evidence="4">
    <location>
        <begin position="306"/>
        <end position="409"/>
    </location>
</feature>
<comment type="caution">
    <text evidence="5">The sequence shown here is derived from an EMBL/GenBank/DDBJ whole genome shotgun (WGS) entry which is preliminary data.</text>
</comment>
<dbReference type="GO" id="GO:0004252">
    <property type="term" value="F:serine-type endopeptidase activity"/>
    <property type="evidence" value="ECO:0007669"/>
    <property type="project" value="UniProtKB-EC"/>
</dbReference>
<organism evidence="5 6">
    <name type="scientific">Cyclospora cayetanensis</name>
    <dbReference type="NCBI Taxonomy" id="88456"/>
    <lineage>
        <taxon>Eukaryota</taxon>
        <taxon>Sar</taxon>
        <taxon>Alveolata</taxon>
        <taxon>Apicomplexa</taxon>
        <taxon>Conoidasida</taxon>
        <taxon>Coccidia</taxon>
        <taxon>Eucoccidiorida</taxon>
        <taxon>Eimeriorina</taxon>
        <taxon>Eimeriidae</taxon>
        <taxon>Cyclospora</taxon>
    </lineage>
</organism>
<dbReference type="SUPFAM" id="SSF52743">
    <property type="entry name" value="Subtilisin-like"/>
    <property type="match status" value="1"/>
</dbReference>
<name>A0A1D3CYS0_9EIME</name>
<evidence type="ECO:0000256" key="1">
    <source>
        <dbReference type="ARBA" id="ARBA00023529"/>
    </source>
</evidence>
<dbReference type="Gene3D" id="3.40.50.200">
    <property type="entry name" value="Peptidase S8/S53 domain"/>
    <property type="match status" value="1"/>
</dbReference>
<dbReference type="Proteomes" id="UP000095192">
    <property type="component" value="Unassembled WGS sequence"/>
</dbReference>
<dbReference type="VEuPathDB" id="ToxoDB:cyc_04649"/>
<keyword evidence="6" id="KW-1185">Reference proteome</keyword>
<sequence length="427" mass="47038">MGEEPTAAAGEYAAAGPTALPCKTAAGTLVGPARAAARHRHAYLHEWLFFFCILMSCAGGTLGTPLAPESHVEDHEAYLPNKEILFLFGIPECKEKLTSVVESVIAQAAILTEARKRRQGEGGEVQQRFEESVQLNVSAGPPESATTGTARSHKVYKLRHRTVSTFREESSPPLCELDGVVLHHLNCKMIFLKSCASFIDPEIFKDVASRNECLGIVDFDYKARPIEELTEPYEFARTFANRRMPRTKEEHDYTVPEKTLTEWPNDPYLRFGAQWELLDEAGVQAKAAWKTSRGGGGTVAEQPLNTVAIIDFGFNMAHEDMLDSWWRNAVLETPELSEWPDNCSDGIDNDGNGYVDDCMGYSFADRSADMASFQGVHGTAVASICCATTNNGQGIASLGWNLRPMALKVDVRRVSLSIIESKNRISL</sequence>
<dbReference type="GO" id="GO:0006508">
    <property type="term" value="P:proteolysis"/>
    <property type="evidence" value="ECO:0007669"/>
    <property type="project" value="InterPro"/>
</dbReference>
<gene>
    <name evidence="5" type="ORF">cyc_04649</name>
</gene>
<comment type="catalytic activity">
    <reaction evidence="1">
        <text>Hydrolysis of proteins with broad specificity for peptide bonds, and a preference for a large uncharged residue in P1. Hydrolyzes peptide amides.</text>
        <dbReference type="EC" id="3.4.21.62"/>
    </reaction>
</comment>
<dbReference type="EC" id="3.4.21.62" evidence="2"/>
<evidence type="ECO:0000313" key="6">
    <source>
        <dbReference type="Proteomes" id="UP000095192"/>
    </source>
</evidence>
<dbReference type="InParanoid" id="A0A1D3CYS0"/>
<evidence type="ECO:0000256" key="2">
    <source>
        <dbReference type="ARBA" id="ARBA00023619"/>
    </source>
</evidence>
<dbReference type="InterPro" id="IPR036852">
    <property type="entry name" value="Peptidase_S8/S53_dom_sf"/>
</dbReference>
<comment type="similarity">
    <text evidence="3">Belongs to the peptidase S8 family.</text>
</comment>
<comment type="caution">
    <text evidence="3">Lacks conserved residue(s) required for the propagation of feature annotation.</text>
</comment>
<proteinExistence type="inferred from homology"/>
<dbReference type="InterPro" id="IPR000209">
    <property type="entry name" value="Peptidase_S8/S53_dom"/>
</dbReference>
<protein>
    <recommendedName>
        <fullName evidence="2">subtilisin</fullName>
        <ecNumber evidence="2">3.4.21.62</ecNumber>
    </recommendedName>
</protein>
<evidence type="ECO:0000313" key="5">
    <source>
        <dbReference type="EMBL" id="OEH76354.1"/>
    </source>
</evidence>
<accession>A0A1D3CYS0</accession>
<reference evidence="5 6" key="1">
    <citation type="journal article" date="2016" name="BMC Genomics">
        <title>Comparative genomics reveals Cyclospora cayetanensis possesses coccidia-like metabolism and invasion components but unique surface antigens.</title>
        <authorList>
            <person name="Liu S."/>
            <person name="Wang L."/>
            <person name="Zheng H."/>
            <person name="Xu Z."/>
            <person name="Roellig D.M."/>
            <person name="Li N."/>
            <person name="Frace M.A."/>
            <person name="Tang K."/>
            <person name="Arrowood M.J."/>
            <person name="Moss D.M."/>
            <person name="Zhang L."/>
            <person name="Feng Y."/>
            <person name="Xiao L."/>
        </authorList>
    </citation>
    <scope>NUCLEOTIDE SEQUENCE [LARGE SCALE GENOMIC DNA]</scope>
    <source>
        <strain evidence="5 6">CHN_HEN01</strain>
    </source>
</reference>
<dbReference type="Pfam" id="PF00082">
    <property type="entry name" value="Peptidase_S8"/>
    <property type="match status" value="1"/>
</dbReference>
<evidence type="ECO:0000259" key="4">
    <source>
        <dbReference type="Pfam" id="PF00082"/>
    </source>
</evidence>
<dbReference type="AlphaFoldDB" id="A0A1D3CYS0"/>
<dbReference type="VEuPathDB" id="ToxoDB:LOC34621154"/>
<dbReference type="EMBL" id="JROU02001480">
    <property type="protein sequence ID" value="OEH76354.1"/>
    <property type="molecule type" value="Genomic_DNA"/>
</dbReference>
<evidence type="ECO:0000256" key="3">
    <source>
        <dbReference type="PROSITE-ProRule" id="PRU01240"/>
    </source>
</evidence>